<keyword evidence="2" id="KW-1185">Reference proteome</keyword>
<dbReference type="EMBL" id="CM042883">
    <property type="protein sequence ID" value="KAI4374445.1"/>
    <property type="molecule type" value="Genomic_DNA"/>
</dbReference>
<organism evidence="1 2">
    <name type="scientific">Melastoma candidum</name>
    <dbReference type="NCBI Taxonomy" id="119954"/>
    <lineage>
        <taxon>Eukaryota</taxon>
        <taxon>Viridiplantae</taxon>
        <taxon>Streptophyta</taxon>
        <taxon>Embryophyta</taxon>
        <taxon>Tracheophyta</taxon>
        <taxon>Spermatophyta</taxon>
        <taxon>Magnoliopsida</taxon>
        <taxon>eudicotyledons</taxon>
        <taxon>Gunneridae</taxon>
        <taxon>Pentapetalae</taxon>
        <taxon>rosids</taxon>
        <taxon>malvids</taxon>
        <taxon>Myrtales</taxon>
        <taxon>Melastomataceae</taxon>
        <taxon>Melastomatoideae</taxon>
        <taxon>Melastomateae</taxon>
        <taxon>Melastoma</taxon>
    </lineage>
</organism>
<evidence type="ECO:0000313" key="1">
    <source>
        <dbReference type="EMBL" id="KAI4374445.1"/>
    </source>
</evidence>
<proteinExistence type="predicted"/>
<protein>
    <submittedName>
        <fullName evidence="1">Uncharacterized protein</fullName>
    </submittedName>
</protein>
<evidence type="ECO:0000313" key="2">
    <source>
        <dbReference type="Proteomes" id="UP001057402"/>
    </source>
</evidence>
<name>A0ACB9R6B9_9MYRT</name>
<sequence length="83" mass="9146">MTNSTGKGTVEYVVTDLSDDALKPKPGTLQYGASLIKEKVWITFSRDMKIRLQKPLLVSSFNAIDGWGSHMRWSLSCGLQGAI</sequence>
<gene>
    <name evidence="1" type="ORF">MLD38_012438</name>
</gene>
<accession>A0ACB9R6B9</accession>
<dbReference type="Proteomes" id="UP001057402">
    <property type="component" value="Chromosome 4"/>
</dbReference>
<reference evidence="2" key="1">
    <citation type="journal article" date="2023" name="Front. Plant Sci.">
        <title>Chromosomal-level genome assembly of Melastoma candidum provides insights into trichome evolution.</title>
        <authorList>
            <person name="Zhong Y."/>
            <person name="Wu W."/>
            <person name="Sun C."/>
            <person name="Zou P."/>
            <person name="Liu Y."/>
            <person name="Dai S."/>
            <person name="Zhou R."/>
        </authorList>
    </citation>
    <scope>NUCLEOTIDE SEQUENCE [LARGE SCALE GENOMIC DNA]</scope>
</reference>
<comment type="caution">
    <text evidence="1">The sequence shown here is derived from an EMBL/GenBank/DDBJ whole genome shotgun (WGS) entry which is preliminary data.</text>
</comment>